<dbReference type="PANTHER" id="PTHR43606">
    <property type="entry name" value="PHOSPHATASE, PUTATIVE (AFU_ORTHOLOGUE AFUA_6G08710)-RELATED"/>
    <property type="match status" value="1"/>
</dbReference>
<dbReference type="InterPro" id="IPR032093">
    <property type="entry name" value="PhoD_N"/>
</dbReference>
<dbReference type="OrthoDB" id="327733at2"/>
<feature type="domain" description="Phospholipase D N-terminal" evidence="3">
    <location>
        <begin position="55"/>
        <end position="145"/>
    </location>
</feature>
<dbReference type="PANTHER" id="PTHR43606:SF1">
    <property type="entry name" value="PHOD-LIKE PHOSPHATASE METALLOPHOSPHATASE DOMAIN-CONTAINING PROTEIN"/>
    <property type="match status" value="1"/>
</dbReference>
<accession>A0A9X5I5S8</accession>
<dbReference type="Pfam" id="PF16655">
    <property type="entry name" value="PhoD_N"/>
    <property type="match status" value="1"/>
</dbReference>
<dbReference type="RefSeq" id="WP_039714456.1">
    <property type="nucleotide sequence ID" value="NZ_JTJC03000003.1"/>
</dbReference>
<dbReference type="EMBL" id="JTJC03000003">
    <property type="protein sequence ID" value="NHC35807.1"/>
    <property type="molecule type" value="Genomic_DNA"/>
</dbReference>
<feature type="domain" description="PhoD-like phosphatase metallophosphatase" evidence="2">
    <location>
        <begin position="157"/>
        <end position="516"/>
    </location>
</feature>
<dbReference type="InterPro" id="IPR018946">
    <property type="entry name" value="PhoD-like_MPP"/>
</dbReference>
<protein>
    <submittedName>
        <fullName evidence="4">Alkaline phosphatase</fullName>
    </submittedName>
</protein>
<dbReference type="Gene3D" id="2.60.40.380">
    <property type="entry name" value="Purple acid phosphatase-like, N-terminal"/>
    <property type="match status" value="1"/>
</dbReference>
<sequence>MNFNSRHINRRSFLLGSAFTSGAVAASLLSPSRQVKAQAPGIVTSDKMRPTIPYGVASGDLTGNRAVVWSRCDRPARAIVEYSTSENFRHVRRVIGAPALEATDFTVRVDLSGLPTDEQIFYRFTFQDLNNSSISSVPVTGTFRTPSAKKRDIKFVWGGDTAGQGWGINPEFGGMKIYETMRQLNPDFFIHSGDTIYADNPILSEVKLDDGSIWKNITTPEKAKVAETLTEFRGNYIYNLLDENVRRFNAEVPQLVQWDDHETTNNWYPGEILTDIGTDARYQLKDVNLLAERARQAFLEYQPIRFDPNDSERIYRSFQYGAMLDIFMLDKRSYRGANSANRQTEASDETAFLGKAQVSWLKQQLLTSTATWKVIASDMPIGLVIPDGTTAYEALSNGDNGVPLGRELEFADLFQFIQRQNIRNVVWLTADVHYAAAHYYDPSKAQFTDFKPFWEFVAGPLNSGTFGPNELDNTFGPQVKFNSLPEGTKPNRPPSEGLQFFGMVKIDCDSEVMTVTLHNLAGDTLYSVDLPPEES</sequence>
<evidence type="ECO:0000259" key="2">
    <source>
        <dbReference type="Pfam" id="PF09423"/>
    </source>
</evidence>
<dbReference type="InterPro" id="IPR006311">
    <property type="entry name" value="TAT_signal"/>
</dbReference>
<dbReference type="Pfam" id="PF09423">
    <property type="entry name" value="PhoD"/>
    <property type="match status" value="1"/>
</dbReference>
<organism evidence="4 5">
    <name type="scientific">Scytonema millei VB511283</name>
    <dbReference type="NCBI Taxonomy" id="1245923"/>
    <lineage>
        <taxon>Bacteria</taxon>
        <taxon>Bacillati</taxon>
        <taxon>Cyanobacteriota</taxon>
        <taxon>Cyanophyceae</taxon>
        <taxon>Nostocales</taxon>
        <taxon>Scytonemataceae</taxon>
        <taxon>Scytonema</taxon>
    </lineage>
</organism>
<evidence type="ECO:0000256" key="1">
    <source>
        <dbReference type="SAM" id="SignalP"/>
    </source>
</evidence>
<dbReference type="CDD" id="cd07389">
    <property type="entry name" value="MPP_PhoD"/>
    <property type="match status" value="1"/>
</dbReference>
<evidence type="ECO:0000259" key="3">
    <source>
        <dbReference type="Pfam" id="PF16655"/>
    </source>
</evidence>
<dbReference type="Gene3D" id="3.60.21.70">
    <property type="entry name" value="PhoD-like phosphatase"/>
    <property type="match status" value="1"/>
</dbReference>
<comment type="caution">
    <text evidence="4">The sequence shown here is derived from an EMBL/GenBank/DDBJ whole genome shotgun (WGS) entry which is preliminary data.</text>
</comment>
<evidence type="ECO:0000313" key="5">
    <source>
        <dbReference type="Proteomes" id="UP000031532"/>
    </source>
</evidence>
<feature type="chain" id="PRO_5040905135" evidence="1">
    <location>
        <begin position="26"/>
        <end position="535"/>
    </location>
</feature>
<keyword evidence="1" id="KW-0732">Signal</keyword>
<gene>
    <name evidence="4" type="ORF">QH73_0014290</name>
</gene>
<dbReference type="AlphaFoldDB" id="A0A9X5I5S8"/>
<evidence type="ECO:0000313" key="4">
    <source>
        <dbReference type="EMBL" id="NHC35807.1"/>
    </source>
</evidence>
<reference evidence="4 5" key="1">
    <citation type="journal article" date="2015" name="Genome Announc.">
        <title>Draft Genome Sequence of the Terrestrial Cyanobacterium Scytonema millei VB511283, Isolated from Eastern India.</title>
        <authorList>
            <person name="Sen D."/>
            <person name="Chandrababunaidu M.M."/>
            <person name="Singh D."/>
            <person name="Sanghi N."/>
            <person name="Ghorai A."/>
            <person name="Mishra G.P."/>
            <person name="Madduluri M."/>
            <person name="Adhikary S.P."/>
            <person name="Tripathy S."/>
        </authorList>
    </citation>
    <scope>NUCLEOTIDE SEQUENCE [LARGE SCALE GENOMIC DNA]</scope>
    <source>
        <strain evidence="4 5">VB511283</strain>
    </source>
</reference>
<dbReference type="InterPro" id="IPR052900">
    <property type="entry name" value="Phospholipid_Metab_Enz"/>
</dbReference>
<feature type="signal peptide" evidence="1">
    <location>
        <begin position="1"/>
        <end position="25"/>
    </location>
</feature>
<name>A0A9X5I5S8_9CYAN</name>
<keyword evidence="5" id="KW-1185">Reference proteome</keyword>
<proteinExistence type="predicted"/>
<dbReference type="Proteomes" id="UP000031532">
    <property type="component" value="Unassembled WGS sequence"/>
</dbReference>
<dbReference type="InterPro" id="IPR029052">
    <property type="entry name" value="Metallo-depent_PP-like"/>
</dbReference>
<dbReference type="InterPro" id="IPR038607">
    <property type="entry name" value="PhoD-like_sf"/>
</dbReference>
<dbReference type="PROSITE" id="PS51318">
    <property type="entry name" value="TAT"/>
    <property type="match status" value="1"/>
</dbReference>
<dbReference type="SUPFAM" id="SSF56300">
    <property type="entry name" value="Metallo-dependent phosphatases"/>
    <property type="match status" value="1"/>
</dbReference>